<dbReference type="InterPro" id="IPR013783">
    <property type="entry name" value="Ig-like_fold"/>
</dbReference>
<dbReference type="Pfam" id="PF02837">
    <property type="entry name" value="Glyco_hydro_2_N"/>
    <property type="match status" value="1"/>
</dbReference>
<evidence type="ECO:0000259" key="6">
    <source>
        <dbReference type="Pfam" id="PF02837"/>
    </source>
</evidence>
<dbReference type="RefSeq" id="WP_095326630.1">
    <property type="nucleotide sequence ID" value="NZ_NPCC01000012.1"/>
</dbReference>
<comment type="similarity">
    <text evidence="1">Belongs to the glycosyl hydrolase 2 family.</text>
</comment>
<dbReference type="InterPro" id="IPR006102">
    <property type="entry name" value="Ig-like_GH2"/>
</dbReference>
<dbReference type="Gene3D" id="2.60.120.260">
    <property type="entry name" value="Galactose-binding domain-like"/>
    <property type="match status" value="1"/>
</dbReference>
<accession>A0A268P0E4</accession>
<name>A0A268P0E4_SHOCL</name>
<evidence type="ECO:0000259" key="4">
    <source>
        <dbReference type="Pfam" id="PF00703"/>
    </source>
</evidence>
<dbReference type="InterPro" id="IPR008979">
    <property type="entry name" value="Galactose-bd-like_sf"/>
</dbReference>
<sequence length="583" mass="66935">MAWADKAFPRPKLVRTHWIDLNGSWDFEFDDQNKGVFEEWQLKSAFSQKIRVPFSYESPESGIGETAFHPVVWYSRNITIPTEQKGKRVLLHFQAVDYRATVWVNGQVAGEHVGGNTAFSFDITPYVKQGETQQIVVRAEDSESTSQPRGKQRWTDENFGCWYVQTTGIWKSVWLEFVADTYLKNVAITPDFDKHAVQFDYELNTANVRGLQIETVVSFRGKEVRRLSFSPESCNLKLTVDLDADIHEWKVAHWTPEHPHLYDVAFTVYQDGVAVDEAFSYFGLRKISTKNGQVLLNNRPIYQKLILDQGYWPHTHLTAPSLEALEQDIDAIIAMGFNGVRKHQKIEDERFYALCDQKGLLVWAEMPSAYTFSREAVGAFTSEWQEVVCQLAHYPSIIAWVPFNESWGIKDVLKSKQQQALTEAIYHLTKSIDETRLVIANDGWEHTISDLITLHDYEEFAEAFLARYEDKDALLSNHYPHNHDKYPFAEGYHYNGQPVLISEYGGIAFKSEDGWGYGNQVATKQAFLQRYEAITDAIKALPYVSGFCYTQITDVQQEINGLLDDNRKPKLDVSDIKAVNDKM</sequence>
<dbReference type="InterPro" id="IPR017853">
    <property type="entry name" value="GH"/>
</dbReference>
<evidence type="ECO:0000313" key="8">
    <source>
        <dbReference type="Proteomes" id="UP000216207"/>
    </source>
</evidence>
<dbReference type="Proteomes" id="UP000216207">
    <property type="component" value="Unassembled WGS sequence"/>
</dbReference>
<evidence type="ECO:0000313" key="7">
    <source>
        <dbReference type="EMBL" id="PAE88969.1"/>
    </source>
</evidence>
<protein>
    <submittedName>
        <fullName evidence="7">Glycoside hydrolase family 2</fullName>
    </submittedName>
</protein>
<dbReference type="Pfam" id="PF02836">
    <property type="entry name" value="Glyco_hydro_2_C"/>
    <property type="match status" value="1"/>
</dbReference>
<dbReference type="EMBL" id="NPCC01000012">
    <property type="protein sequence ID" value="PAE88969.1"/>
    <property type="molecule type" value="Genomic_DNA"/>
</dbReference>
<organism evidence="7 8">
    <name type="scientific">Shouchella clausii</name>
    <name type="common">Alkalihalobacillus clausii</name>
    <dbReference type="NCBI Taxonomy" id="79880"/>
    <lineage>
        <taxon>Bacteria</taxon>
        <taxon>Bacillati</taxon>
        <taxon>Bacillota</taxon>
        <taxon>Bacilli</taxon>
        <taxon>Bacillales</taxon>
        <taxon>Bacillaceae</taxon>
        <taxon>Shouchella</taxon>
    </lineage>
</organism>
<dbReference type="Gene3D" id="3.20.20.80">
    <property type="entry name" value="Glycosidases"/>
    <property type="match status" value="1"/>
</dbReference>
<dbReference type="GO" id="GO:0005975">
    <property type="term" value="P:carbohydrate metabolic process"/>
    <property type="evidence" value="ECO:0007669"/>
    <property type="project" value="InterPro"/>
</dbReference>
<reference evidence="7 8" key="1">
    <citation type="submission" date="2017-07" db="EMBL/GenBank/DDBJ databases">
        <title>Isolation and whole genome analysis of endospore-forming bacteria from heroin.</title>
        <authorList>
            <person name="Kalinowski J."/>
            <person name="Ahrens B."/>
            <person name="Al-Dilaimi A."/>
            <person name="Winkler A."/>
            <person name="Wibberg D."/>
            <person name="Schleenbecker U."/>
            <person name="Ruckert C."/>
            <person name="Wolfel R."/>
            <person name="Grass G."/>
        </authorList>
    </citation>
    <scope>NUCLEOTIDE SEQUENCE [LARGE SCALE GENOMIC DNA]</scope>
    <source>
        <strain evidence="7 8">7539</strain>
    </source>
</reference>
<dbReference type="Pfam" id="PF00703">
    <property type="entry name" value="Glyco_hydro_2"/>
    <property type="match status" value="1"/>
</dbReference>
<dbReference type="AlphaFoldDB" id="A0A268P0E4"/>
<evidence type="ECO:0000256" key="3">
    <source>
        <dbReference type="ARBA" id="ARBA00023295"/>
    </source>
</evidence>
<dbReference type="InterPro" id="IPR006103">
    <property type="entry name" value="Glyco_hydro_2_cat"/>
</dbReference>
<dbReference type="PANTHER" id="PTHR42732">
    <property type="entry name" value="BETA-GALACTOSIDASE"/>
    <property type="match status" value="1"/>
</dbReference>
<dbReference type="InterPro" id="IPR036156">
    <property type="entry name" value="Beta-gal/glucu_dom_sf"/>
</dbReference>
<proteinExistence type="inferred from homology"/>
<dbReference type="PANTHER" id="PTHR42732:SF3">
    <property type="entry name" value="HYDROLASE"/>
    <property type="match status" value="1"/>
</dbReference>
<comment type="caution">
    <text evidence="7">The sequence shown here is derived from an EMBL/GenBank/DDBJ whole genome shotgun (WGS) entry which is preliminary data.</text>
</comment>
<keyword evidence="2 7" id="KW-0378">Hydrolase</keyword>
<keyword evidence="3" id="KW-0326">Glycosidase</keyword>
<evidence type="ECO:0000259" key="5">
    <source>
        <dbReference type="Pfam" id="PF02836"/>
    </source>
</evidence>
<gene>
    <name evidence="7" type="ORF">CHH72_11385</name>
</gene>
<dbReference type="GO" id="GO:0004553">
    <property type="term" value="F:hydrolase activity, hydrolyzing O-glycosyl compounds"/>
    <property type="evidence" value="ECO:0007669"/>
    <property type="project" value="InterPro"/>
</dbReference>
<dbReference type="SUPFAM" id="SSF51445">
    <property type="entry name" value="(Trans)glycosidases"/>
    <property type="match status" value="1"/>
</dbReference>
<dbReference type="SUPFAM" id="SSF49785">
    <property type="entry name" value="Galactose-binding domain-like"/>
    <property type="match status" value="1"/>
</dbReference>
<dbReference type="InterPro" id="IPR006104">
    <property type="entry name" value="Glyco_hydro_2_N"/>
</dbReference>
<evidence type="ECO:0000256" key="2">
    <source>
        <dbReference type="ARBA" id="ARBA00022801"/>
    </source>
</evidence>
<evidence type="ECO:0000256" key="1">
    <source>
        <dbReference type="ARBA" id="ARBA00007401"/>
    </source>
</evidence>
<feature type="domain" description="Glycosyl hydrolases family 2 sugar binding" evidence="6">
    <location>
        <begin position="20"/>
        <end position="139"/>
    </location>
</feature>
<dbReference type="SUPFAM" id="SSF49303">
    <property type="entry name" value="beta-Galactosidase/glucuronidase domain"/>
    <property type="match status" value="1"/>
</dbReference>
<feature type="domain" description="Glycoside hydrolase family 2 catalytic" evidence="5">
    <location>
        <begin position="289"/>
        <end position="577"/>
    </location>
</feature>
<feature type="domain" description="Glycoside hydrolase family 2 immunoglobulin-like beta-sandwich" evidence="4">
    <location>
        <begin position="181"/>
        <end position="285"/>
    </location>
</feature>
<dbReference type="InterPro" id="IPR051913">
    <property type="entry name" value="GH2_Domain-Containing"/>
</dbReference>
<dbReference type="Gene3D" id="2.60.40.10">
    <property type="entry name" value="Immunoglobulins"/>
    <property type="match status" value="1"/>
</dbReference>